<evidence type="ECO:0000313" key="5">
    <source>
        <dbReference type="Proteomes" id="UP000677082"/>
    </source>
</evidence>
<keyword evidence="5" id="KW-1185">Reference proteome</keyword>
<dbReference type="GO" id="GO:0016757">
    <property type="term" value="F:glycosyltransferase activity"/>
    <property type="evidence" value="ECO:0007669"/>
    <property type="project" value="UniProtKB-KW"/>
</dbReference>
<reference evidence="4 5" key="1">
    <citation type="submission" date="2021-03" db="EMBL/GenBank/DDBJ databases">
        <title>Whole genome shotgun sequence of Actinoplanes toevensis NBRC 105298.</title>
        <authorList>
            <person name="Komaki H."/>
            <person name="Tamura T."/>
        </authorList>
    </citation>
    <scope>NUCLEOTIDE SEQUENCE [LARGE SCALE GENOMIC DNA]</scope>
    <source>
        <strain evidence="4 5">NBRC 105298</strain>
    </source>
</reference>
<evidence type="ECO:0008006" key="6">
    <source>
        <dbReference type="Google" id="ProtNLM"/>
    </source>
</evidence>
<dbReference type="Gene3D" id="3.40.50.2000">
    <property type="entry name" value="Glycogen Phosphorylase B"/>
    <property type="match status" value="2"/>
</dbReference>
<dbReference type="EMBL" id="BOQN01000143">
    <property type="protein sequence ID" value="GIM97367.1"/>
    <property type="molecule type" value="Genomic_DNA"/>
</dbReference>
<sequence length="600" mass="65199">MDNSLAQLVAAATGGMSGEAWADRVADLADAVAARLRGEVVQSPSDRLRSPHIRVERGTDRPADIEIAAWRPDEFAQIVSSWVASLAHVAMRRRQDDPDLGRVALFAVVVGVPEDFDLVPGLDDLLTEYDNVVLGLINGRERWLGLRAGAEPIELAGLDAALAHLTAAPGAADPAEEKPVVDADRRPRFLLMATEWGSKYGGLSTFNRDLATALAAIGVDVRVCVPEANPADVTQVWESATVKLVAPDPIPGIEGDALLLAGPRVVEGEDYRPDVIVGHGRHTGPYAYGLHQRIFRDARRVHVVHTDAELLEQAKEEPDGDSRMIEADERGMIELALARSADLVVGVGPLLSMLISHHMRGPDPVPPVFNLRPGLRNWGEQVNAADPPEFRQVLLVARAEDIRSKGIDIAVGAVKAIVDKRDDLTTRPTLVIRGVPDDEATQVRKRVEEIAEESLTVLLRRYTTSQKRLRDDLWGSRLVIMPSRHEGFGLAAYEAIAVGVPVLITQESGLAMMLTDLARANRLDPPREVVSVQGTAEDVAKRWADKIEEVLTRPQEAFARAAALRQQTLAEVSWDRTVAELLGRLGIEVPSSATTGNRPA</sequence>
<dbReference type="Proteomes" id="UP000677082">
    <property type="component" value="Unassembled WGS sequence"/>
</dbReference>
<dbReference type="PANTHER" id="PTHR12526">
    <property type="entry name" value="GLYCOSYLTRANSFERASE"/>
    <property type="match status" value="1"/>
</dbReference>
<evidence type="ECO:0000256" key="3">
    <source>
        <dbReference type="ARBA" id="ARBA00022679"/>
    </source>
</evidence>
<keyword evidence="3" id="KW-0808">Transferase</keyword>
<protein>
    <recommendedName>
        <fullName evidence="6">Glycosyltransferase</fullName>
    </recommendedName>
</protein>
<dbReference type="RefSeq" id="WP_213013008.1">
    <property type="nucleotide sequence ID" value="NZ_BOQN01000143.1"/>
</dbReference>
<dbReference type="SUPFAM" id="SSF53756">
    <property type="entry name" value="UDP-Glycosyltransferase/glycogen phosphorylase"/>
    <property type="match status" value="1"/>
</dbReference>
<evidence type="ECO:0000256" key="2">
    <source>
        <dbReference type="ARBA" id="ARBA00022676"/>
    </source>
</evidence>
<organism evidence="4 5">
    <name type="scientific">Paractinoplanes toevensis</name>
    <dbReference type="NCBI Taxonomy" id="571911"/>
    <lineage>
        <taxon>Bacteria</taxon>
        <taxon>Bacillati</taxon>
        <taxon>Actinomycetota</taxon>
        <taxon>Actinomycetes</taxon>
        <taxon>Micromonosporales</taxon>
        <taxon>Micromonosporaceae</taxon>
        <taxon>Paractinoplanes</taxon>
    </lineage>
</organism>
<keyword evidence="2" id="KW-0328">Glycosyltransferase</keyword>
<name>A0A919WC02_9ACTN</name>
<dbReference type="Pfam" id="PF20706">
    <property type="entry name" value="GT4-conflict"/>
    <property type="match status" value="1"/>
</dbReference>
<dbReference type="PANTHER" id="PTHR12526:SF640">
    <property type="entry name" value="COLANIC ACID BIOSYNTHESIS GLYCOSYLTRANSFERASE WCAL-RELATED"/>
    <property type="match status" value="1"/>
</dbReference>
<dbReference type="CDD" id="cd03801">
    <property type="entry name" value="GT4_PimA-like"/>
    <property type="match status" value="1"/>
</dbReference>
<accession>A0A919WC02</accession>
<evidence type="ECO:0000313" key="4">
    <source>
        <dbReference type="EMBL" id="GIM97367.1"/>
    </source>
</evidence>
<gene>
    <name evidence="4" type="ORF">Ato02nite_091600</name>
</gene>
<dbReference type="AlphaFoldDB" id="A0A919WC02"/>
<evidence type="ECO:0000256" key="1">
    <source>
        <dbReference type="ARBA" id="ARBA00009481"/>
    </source>
</evidence>
<comment type="similarity">
    <text evidence="1">Belongs to the glycosyltransferase group 1 family. Glycosyltransferase 4 subfamily.</text>
</comment>
<proteinExistence type="inferred from homology"/>
<comment type="caution">
    <text evidence="4">The sequence shown here is derived from an EMBL/GenBank/DDBJ whole genome shotgun (WGS) entry which is preliminary data.</text>
</comment>